<feature type="modified residue" description="4-aspartylphosphate" evidence="12">
    <location>
        <position position="604"/>
    </location>
</feature>
<feature type="coiled-coil region" evidence="13">
    <location>
        <begin position="257"/>
        <end position="288"/>
    </location>
</feature>
<feature type="domain" description="HAMP" evidence="17">
    <location>
        <begin position="192"/>
        <end position="244"/>
    </location>
</feature>
<dbReference type="Pfam" id="PF02518">
    <property type="entry name" value="HATPase_c"/>
    <property type="match status" value="1"/>
</dbReference>
<evidence type="ECO:0000256" key="8">
    <source>
        <dbReference type="ARBA" id="ARBA00023012"/>
    </source>
</evidence>
<dbReference type="AlphaFoldDB" id="A0A2S9K8M4"/>
<evidence type="ECO:0000256" key="12">
    <source>
        <dbReference type="PROSITE-ProRule" id="PRU00169"/>
    </source>
</evidence>
<dbReference type="Proteomes" id="UP000238589">
    <property type="component" value="Unassembled WGS sequence"/>
</dbReference>
<keyword evidence="9" id="KW-0843">Virulence</keyword>
<dbReference type="SMART" id="SM00304">
    <property type="entry name" value="HAMP"/>
    <property type="match status" value="1"/>
</dbReference>
<dbReference type="Pfam" id="PF00672">
    <property type="entry name" value="HAMP"/>
    <property type="match status" value="1"/>
</dbReference>
<evidence type="ECO:0000256" key="13">
    <source>
        <dbReference type="SAM" id="Coils"/>
    </source>
</evidence>
<dbReference type="SMART" id="SM00388">
    <property type="entry name" value="HisKA"/>
    <property type="match status" value="1"/>
</dbReference>
<dbReference type="Gene3D" id="3.40.50.2300">
    <property type="match status" value="1"/>
</dbReference>
<gene>
    <name evidence="18" type="ORF">C6P64_02630</name>
</gene>
<evidence type="ECO:0000256" key="3">
    <source>
        <dbReference type="ARBA" id="ARBA00012438"/>
    </source>
</evidence>
<dbReference type="InterPro" id="IPR003594">
    <property type="entry name" value="HATPase_dom"/>
</dbReference>
<evidence type="ECO:0000256" key="7">
    <source>
        <dbReference type="ARBA" id="ARBA00022777"/>
    </source>
</evidence>
<keyword evidence="14" id="KW-0472">Membrane</keyword>
<keyword evidence="13" id="KW-0175">Coiled coil</keyword>
<dbReference type="PROSITE" id="PS50110">
    <property type="entry name" value="RESPONSE_REGULATORY"/>
    <property type="match status" value="1"/>
</dbReference>
<keyword evidence="14" id="KW-1133">Transmembrane helix</keyword>
<dbReference type="InterPro" id="IPR003660">
    <property type="entry name" value="HAMP_dom"/>
</dbReference>
<comment type="caution">
    <text evidence="18">The sequence shown here is derived from an EMBL/GenBank/DDBJ whole genome shotgun (WGS) entry which is preliminary data.</text>
</comment>
<dbReference type="Gene3D" id="1.10.287.130">
    <property type="match status" value="1"/>
</dbReference>
<comment type="function">
    <text evidence="10">Member of the two-component regulatory system BvgS/BvgA. Phosphorylates BvgA via a four-step phosphorelay in response to environmental signals.</text>
</comment>
<organism evidence="18 19">
    <name type="scientific">Malikia granosa</name>
    <dbReference type="NCBI Taxonomy" id="263067"/>
    <lineage>
        <taxon>Bacteria</taxon>
        <taxon>Pseudomonadati</taxon>
        <taxon>Pseudomonadota</taxon>
        <taxon>Betaproteobacteria</taxon>
        <taxon>Burkholderiales</taxon>
        <taxon>Comamonadaceae</taxon>
        <taxon>Malikia</taxon>
    </lineage>
</organism>
<keyword evidence="7 18" id="KW-0418">Kinase</keyword>
<dbReference type="Pfam" id="PF00512">
    <property type="entry name" value="HisKA"/>
    <property type="match status" value="1"/>
</dbReference>
<reference evidence="18 19" key="1">
    <citation type="submission" date="2018-03" db="EMBL/GenBank/DDBJ databases">
        <title>Comparative genomics illustrates the genes involved in a hyperalkaliphilic mechanisms of Serpentinomonas isolated from highly-alkaline calcium-rich serpentinized springs.</title>
        <authorList>
            <person name="Suzuki S."/>
            <person name="Ishii S."/>
            <person name="Walworth N."/>
            <person name="Bird L."/>
            <person name="Kuenen J.G."/>
            <person name="Nealson K.H."/>
        </authorList>
    </citation>
    <scope>NUCLEOTIDE SEQUENCE [LARGE SCALE GENOMIC DNA]</scope>
    <source>
        <strain evidence="18 19">P1</strain>
    </source>
</reference>
<dbReference type="FunFam" id="3.30.565.10:FF:000010">
    <property type="entry name" value="Sensor histidine kinase RcsC"/>
    <property type="match status" value="1"/>
</dbReference>
<dbReference type="CDD" id="cd17546">
    <property type="entry name" value="REC_hyHK_CKI1_RcsC-like"/>
    <property type="match status" value="1"/>
</dbReference>
<dbReference type="GO" id="GO:0000155">
    <property type="term" value="F:phosphorelay sensor kinase activity"/>
    <property type="evidence" value="ECO:0007669"/>
    <property type="project" value="InterPro"/>
</dbReference>
<dbReference type="PROSITE" id="PS50109">
    <property type="entry name" value="HIS_KIN"/>
    <property type="match status" value="1"/>
</dbReference>
<evidence type="ECO:0000256" key="10">
    <source>
        <dbReference type="ARBA" id="ARBA00058004"/>
    </source>
</evidence>
<dbReference type="SUPFAM" id="SSF52172">
    <property type="entry name" value="CheY-like"/>
    <property type="match status" value="1"/>
</dbReference>
<comment type="subcellular location">
    <subcellularLocation>
        <location evidence="2">Membrane</location>
    </subcellularLocation>
</comment>
<dbReference type="InterPro" id="IPR036890">
    <property type="entry name" value="HATPase_C_sf"/>
</dbReference>
<dbReference type="PRINTS" id="PR00344">
    <property type="entry name" value="BCTRLSENSOR"/>
</dbReference>
<dbReference type="SUPFAM" id="SSF47384">
    <property type="entry name" value="Homodimeric domain of signal transducing histidine kinase"/>
    <property type="match status" value="1"/>
</dbReference>
<dbReference type="EC" id="2.7.13.3" evidence="3"/>
<dbReference type="Pfam" id="PF00072">
    <property type="entry name" value="Response_reg"/>
    <property type="match status" value="1"/>
</dbReference>
<name>A0A2S9K8M4_9BURK</name>
<keyword evidence="19" id="KW-1185">Reference proteome</keyword>
<feature type="domain" description="Response regulatory" evidence="16">
    <location>
        <begin position="553"/>
        <end position="671"/>
    </location>
</feature>
<evidence type="ECO:0000256" key="6">
    <source>
        <dbReference type="ARBA" id="ARBA00022729"/>
    </source>
</evidence>
<dbReference type="Gene3D" id="6.10.340.10">
    <property type="match status" value="1"/>
</dbReference>
<evidence type="ECO:0000256" key="4">
    <source>
        <dbReference type="ARBA" id="ARBA00022553"/>
    </source>
</evidence>
<dbReference type="CDD" id="cd16922">
    <property type="entry name" value="HATPase_EvgS-ArcB-TorS-like"/>
    <property type="match status" value="1"/>
</dbReference>
<evidence type="ECO:0000259" key="17">
    <source>
        <dbReference type="PROSITE" id="PS50885"/>
    </source>
</evidence>
<dbReference type="SMART" id="SM00387">
    <property type="entry name" value="HATPase_c"/>
    <property type="match status" value="1"/>
</dbReference>
<keyword evidence="5" id="KW-0808">Transferase</keyword>
<evidence type="ECO:0000256" key="2">
    <source>
        <dbReference type="ARBA" id="ARBA00004370"/>
    </source>
</evidence>
<sequence>MGFRARPPAQAASRFLCCQEVKFRTKTIVGIALIEAILLAILVWNGMNQLQSSNEDNVERRMASISRLLVASLRDAMVASDVATVEAVVKDVMATGDISYMRVLGPGDILIAQMGKLPVQPVRHEARLDLSGDARYDHVLPVEVAGQSFGQIQFGMDVGRLQDLLGQARHWYLALSALEMALVAVFSFVLGGVLTGQLLKLRDASQALANGDFSVRVPVRGADELAETARAFNRMADMLSDHTRILEETVRQRTLDLQDALREREAANEHLQRLNSALEAEKVKAQQASVAKSQFLAVMSHEIRTPINGVLGSLQLALRCPLDEVLRQHLETASSSGQLLRQIIDDILDHSKIEAGKLEILHEPVHLPSLLRDILAMLAPAAAAKQLPLRVEAAAGLPDWVQGDGLRLRQVLLNLLSNSVKFSQHGEVVLRVQRRPVSPPQPLGECLELAVSDSGIGMSAQQIGQLFLPFQQGESTTTRRFGGTGLGLSITKRLVEAMGGDIRVESAPGQGSCFTVRLPLELADPAAVADRDHASAEEGDAQPRIGQRLQGLNILVADDIPVNHLIMKGILGQEGAQVQVAQDGLQVLAALREQPQAFDLVFMDVSMPHMDGLQATRAIRDDGRWQDLPIVAITANVTEEDRQACLAAGMNDFVGKPFKLEQVVEVTRRLCCDLAT</sequence>
<proteinExistence type="predicted"/>
<evidence type="ECO:0000313" key="19">
    <source>
        <dbReference type="Proteomes" id="UP000238589"/>
    </source>
</evidence>
<dbReference type="CDD" id="cd00082">
    <property type="entry name" value="HisKA"/>
    <property type="match status" value="1"/>
</dbReference>
<dbReference type="InterPro" id="IPR004358">
    <property type="entry name" value="Sig_transdc_His_kin-like_C"/>
</dbReference>
<evidence type="ECO:0000256" key="14">
    <source>
        <dbReference type="SAM" id="Phobius"/>
    </source>
</evidence>
<evidence type="ECO:0000259" key="16">
    <source>
        <dbReference type="PROSITE" id="PS50110"/>
    </source>
</evidence>
<dbReference type="EMBL" id="PVLQ01000010">
    <property type="protein sequence ID" value="PRD66742.1"/>
    <property type="molecule type" value="Genomic_DNA"/>
</dbReference>
<evidence type="ECO:0000259" key="15">
    <source>
        <dbReference type="PROSITE" id="PS50109"/>
    </source>
</evidence>
<keyword evidence="4 12" id="KW-0597">Phosphoprotein</keyword>
<evidence type="ECO:0000256" key="9">
    <source>
        <dbReference type="ARBA" id="ARBA00023026"/>
    </source>
</evidence>
<evidence type="ECO:0000256" key="11">
    <source>
        <dbReference type="ARBA" id="ARBA00070152"/>
    </source>
</evidence>
<dbReference type="SUPFAM" id="SSF55874">
    <property type="entry name" value="ATPase domain of HSP90 chaperone/DNA topoisomerase II/histidine kinase"/>
    <property type="match status" value="1"/>
</dbReference>
<comment type="catalytic activity">
    <reaction evidence="1">
        <text>ATP + protein L-histidine = ADP + protein N-phospho-L-histidine.</text>
        <dbReference type="EC" id="2.7.13.3"/>
    </reaction>
</comment>
<feature type="domain" description="Histidine kinase" evidence="15">
    <location>
        <begin position="298"/>
        <end position="522"/>
    </location>
</feature>
<dbReference type="OrthoDB" id="5519028at2"/>
<dbReference type="SMART" id="SM00448">
    <property type="entry name" value="REC"/>
    <property type="match status" value="1"/>
</dbReference>
<evidence type="ECO:0000256" key="5">
    <source>
        <dbReference type="ARBA" id="ARBA00022679"/>
    </source>
</evidence>
<dbReference type="InterPro" id="IPR001789">
    <property type="entry name" value="Sig_transdc_resp-reg_receiver"/>
</dbReference>
<dbReference type="PROSITE" id="PS50885">
    <property type="entry name" value="HAMP"/>
    <property type="match status" value="1"/>
</dbReference>
<dbReference type="SUPFAM" id="SSF158472">
    <property type="entry name" value="HAMP domain-like"/>
    <property type="match status" value="1"/>
</dbReference>
<dbReference type="GO" id="GO:0016020">
    <property type="term" value="C:membrane"/>
    <property type="evidence" value="ECO:0007669"/>
    <property type="project" value="UniProtKB-SubCell"/>
</dbReference>
<keyword evidence="6" id="KW-0732">Signal</keyword>
<dbReference type="CDD" id="cd06225">
    <property type="entry name" value="HAMP"/>
    <property type="match status" value="1"/>
</dbReference>
<keyword evidence="14" id="KW-0812">Transmembrane</keyword>
<feature type="transmembrane region" description="Helical" evidence="14">
    <location>
        <begin position="28"/>
        <end position="47"/>
    </location>
</feature>
<evidence type="ECO:0000313" key="18">
    <source>
        <dbReference type="EMBL" id="PRD66742.1"/>
    </source>
</evidence>
<dbReference type="InterPro" id="IPR003661">
    <property type="entry name" value="HisK_dim/P_dom"/>
</dbReference>
<protein>
    <recommendedName>
        <fullName evidence="11">Virulence sensor protein BvgS</fullName>
        <ecNumber evidence="3">2.7.13.3</ecNumber>
    </recommendedName>
</protein>
<dbReference type="PANTHER" id="PTHR43047">
    <property type="entry name" value="TWO-COMPONENT HISTIDINE PROTEIN KINASE"/>
    <property type="match status" value="1"/>
</dbReference>
<dbReference type="Gene3D" id="3.30.565.10">
    <property type="entry name" value="Histidine kinase-like ATPase, C-terminal domain"/>
    <property type="match status" value="1"/>
</dbReference>
<accession>A0A2S9K8M4</accession>
<evidence type="ECO:0000256" key="1">
    <source>
        <dbReference type="ARBA" id="ARBA00000085"/>
    </source>
</evidence>
<keyword evidence="8" id="KW-0902">Two-component regulatory system</keyword>
<dbReference type="InterPro" id="IPR005467">
    <property type="entry name" value="His_kinase_dom"/>
</dbReference>
<dbReference type="InterPro" id="IPR011006">
    <property type="entry name" value="CheY-like_superfamily"/>
</dbReference>
<dbReference type="InterPro" id="IPR036097">
    <property type="entry name" value="HisK_dim/P_sf"/>
</dbReference>
<feature type="transmembrane region" description="Helical" evidence="14">
    <location>
        <begin position="171"/>
        <end position="194"/>
    </location>
</feature>